<keyword evidence="2" id="KW-1185">Reference proteome</keyword>
<comment type="caution">
    <text evidence="1">The sequence shown here is derived from an EMBL/GenBank/DDBJ whole genome shotgun (WGS) entry which is preliminary data.</text>
</comment>
<dbReference type="EMBL" id="JAQIZT010000001">
    <property type="protein sequence ID" value="KAJ7011188.1"/>
    <property type="molecule type" value="Genomic_DNA"/>
</dbReference>
<sequence length="117" mass="13786">MFTTKKRDSPLLAKACAIVDVLRNSIYGIVSTFHDKMLMSTQAGFLEKDWVPKSNPFFWNLWLLVQKLHHFLDFKLASELNRTGLEGEKQNQIEIGQFKLVFRFDSKTRFFLFGYLF</sequence>
<evidence type="ECO:0000313" key="2">
    <source>
        <dbReference type="Proteomes" id="UP001164929"/>
    </source>
</evidence>
<accession>A0AAD6RLG7</accession>
<protein>
    <submittedName>
        <fullName evidence="1">Uncharacterized protein</fullName>
    </submittedName>
</protein>
<proteinExistence type="predicted"/>
<gene>
    <name evidence="1" type="ORF">NC653_001576</name>
</gene>
<organism evidence="1 2">
    <name type="scientific">Populus alba x Populus x berolinensis</name>
    <dbReference type="NCBI Taxonomy" id="444605"/>
    <lineage>
        <taxon>Eukaryota</taxon>
        <taxon>Viridiplantae</taxon>
        <taxon>Streptophyta</taxon>
        <taxon>Embryophyta</taxon>
        <taxon>Tracheophyta</taxon>
        <taxon>Spermatophyta</taxon>
        <taxon>Magnoliopsida</taxon>
        <taxon>eudicotyledons</taxon>
        <taxon>Gunneridae</taxon>
        <taxon>Pentapetalae</taxon>
        <taxon>rosids</taxon>
        <taxon>fabids</taxon>
        <taxon>Malpighiales</taxon>
        <taxon>Salicaceae</taxon>
        <taxon>Saliceae</taxon>
        <taxon>Populus</taxon>
    </lineage>
</organism>
<name>A0AAD6RLG7_9ROSI</name>
<evidence type="ECO:0000313" key="1">
    <source>
        <dbReference type="EMBL" id="KAJ7011188.1"/>
    </source>
</evidence>
<dbReference type="AlphaFoldDB" id="A0AAD6RLG7"/>
<reference evidence="1 2" key="1">
    <citation type="journal article" date="2023" name="Mol. Ecol. Resour.">
        <title>Chromosome-level genome assembly of a triploid poplar Populus alba 'Berolinensis'.</title>
        <authorList>
            <person name="Chen S."/>
            <person name="Yu Y."/>
            <person name="Wang X."/>
            <person name="Wang S."/>
            <person name="Zhang T."/>
            <person name="Zhou Y."/>
            <person name="He R."/>
            <person name="Meng N."/>
            <person name="Wang Y."/>
            <person name="Liu W."/>
            <person name="Liu Z."/>
            <person name="Liu J."/>
            <person name="Guo Q."/>
            <person name="Huang H."/>
            <person name="Sederoff R.R."/>
            <person name="Wang G."/>
            <person name="Qu G."/>
            <person name="Chen S."/>
        </authorList>
    </citation>
    <scope>NUCLEOTIDE SEQUENCE [LARGE SCALE GENOMIC DNA]</scope>
    <source>
        <strain evidence="1">SC-2020</strain>
    </source>
</reference>
<dbReference type="Proteomes" id="UP001164929">
    <property type="component" value="Chromosome 1"/>
</dbReference>